<reference evidence="4 5" key="1">
    <citation type="submission" date="2022-04" db="EMBL/GenBank/DDBJ databases">
        <title>Positive selection, recombination, and allopatry shape intraspecific diversity of widespread and dominant cyanobacteria.</title>
        <authorList>
            <person name="Wei J."/>
            <person name="Shu W."/>
            <person name="Hu C."/>
        </authorList>
    </citation>
    <scope>NUCLEOTIDE SEQUENCE [LARGE SCALE GENOMIC DNA]</scope>
    <source>
        <strain evidence="4 5">GB2-A4</strain>
    </source>
</reference>
<keyword evidence="3" id="KW-0812">Transmembrane</keyword>
<gene>
    <name evidence="4" type="ORF">NC998_08115</name>
</gene>
<evidence type="ECO:0000256" key="2">
    <source>
        <dbReference type="SAM" id="MobiDB-lite"/>
    </source>
</evidence>
<dbReference type="RefSeq" id="WP_190439574.1">
    <property type="nucleotide sequence ID" value="NZ_JAMPKM010000003.1"/>
</dbReference>
<evidence type="ECO:0000256" key="3">
    <source>
        <dbReference type="SAM" id="Phobius"/>
    </source>
</evidence>
<proteinExistence type="predicted"/>
<keyword evidence="5" id="KW-1185">Reference proteome</keyword>
<dbReference type="Gene3D" id="2.20.110.10">
    <property type="entry name" value="Histone H3 K4-specific methyltransferase SET7/9 N-terminal domain"/>
    <property type="match status" value="2"/>
</dbReference>
<dbReference type="Pfam" id="PF02493">
    <property type="entry name" value="MORN"/>
    <property type="match status" value="3"/>
</dbReference>
<keyword evidence="3" id="KW-0472">Membrane</keyword>
<organism evidence="4 5">
    <name type="scientific">Trichocoleus desertorum GB2-A4</name>
    <dbReference type="NCBI Taxonomy" id="2933944"/>
    <lineage>
        <taxon>Bacteria</taxon>
        <taxon>Bacillati</taxon>
        <taxon>Cyanobacteriota</taxon>
        <taxon>Cyanophyceae</taxon>
        <taxon>Leptolyngbyales</taxon>
        <taxon>Trichocoleusaceae</taxon>
        <taxon>Trichocoleus</taxon>
    </lineage>
</organism>
<dbReference type="PANTHER" id="PTHR23084">
    <property type="entry name" value="PHOSPHATIDYLINOSITOL-4-PHOSPHATE 5-KINASE RELATED"/>
    <property type="match status" value="1"/>
</dbReference>
<dbReference type="InterPro" id="IPR003409">
    <property type="entry name" value="MORN"/>
</dbReference>
<keyword evidence="3" id="KW-1133">Transmembrane helix</keyword>
<sequence length="426" mass="45899">MIETEHEFLSLLEQGADSWNSWREENPTIKPDLSRAYLFEANLAGANLSGVDLSRACLIGANLTGADLSGADLQGAYASSAKLNQANLYQANLEGADLSQANLNHANLTEAIATSTNFNLAALTGACLEGWQINSATQLEDITCKYVYLQREQQQRQPAKGKFKPDELSRLVQAVPQSVRSGKVSQLSTTAIALGSVTTTAAVLTRADNLAAQSPHPSQTIPAFTPPQERKWRLIAAGVLIGISLTAVASTVILRLTQAEAPTAQTDTAQRSPATTANLPTLPCQEPPPPALPNRAPDYEYQTGTQYFGPLANGEPTDGRGTMAYSSGNRYDGEYRNGKRNGCGTFTFANGRSYVGQFQDDWFQGQGLWTLENGDRYVGEFRQNKCNGRGTFIFADGSSQSGTWQNGSLVGTNLSCDRTPLEMPRS</sequence>
<dbReference type="Pfam" id="PF00805">
    <property type="entry name" value="Pentapeptide"/>
    <property type="match status" value="2"/>
</dbReference>
<protein>
    <submittedName>
        <fullName evidence="4">Pentapeptide repeat-containing protein</fullName>
    </submittedName>
</protein>
<feature type="region of interest" description="Disordered" evidence="2">
    <location>
        <begin position="263"/>
        <end position="295"/>
    </location>
</feature>
<dbReference type="SUPFAM" id="SSF141571">
    <property type="entry name" value="Pentapeptide repeat-like"/>
    <property type="match status" value="1"/>
</dbReference>
<evidence type="ECO:0000313" key="5">
    <source>
        <dbReference type="Proteomes" id="UP001464891"/>
    </source>
</evidence>
<feature type="compositionally biased region" description="Polar residues" evidence="2">
    <location>
        <begin position="263"/>
        <end position="278"/>
    </location>
</feature>
<comment type="caution">
    <text evidence="4">The sequence shown here is derived from an EMBL/GenBank/DDBJ whole genome shotgun (WGS) entry which is preliminary data.</text>
</comment>
<keyword evidence="1" id="KW-0677">Repeat</keyword>
<dbReference type="SMART" id="SM00698">
    <property type="entry name" value="MORN"/>
    <property type="match status" value="3"/>
</dbReference>
<evidence type="ECO:0000256" key="1">
    <source>
        <dbReference type="ARBA" id="ARBA00022737"/>
    </source>
</evidence>
<dbReference type="SUPFAM" id="SSF82185">
    <property type="entry name" value="Histone H3 K4-specific methyltransferase SET7/9 N-terminal domain"/>
    <property type="match status" value="1"/>
</dbReference>
<dbReference type="Proteomes" id="UP001464891">
    <property type="component" value="Unassembled WGS sequence"/>
</dbReference>
<dbReference type="PANTHER" id="PTHR23084:SF263">
    <property type="entry name" value="MORN REPEAT-CONTAINING PROTEIN 1"/>
    <property type="match status" value="1"/>
</dbReference>
<evidence type="ECO:0000313" key="4">
    <source>
        <dbReference type="EMBL" id="MEP0817060.1"/>
    </source>
</evidence>
<name>A0ABV0J5K2_9CYAN</name>
<dbReference type="InterPro" id="IPR001646">
    <property type="entry name" value="5peptide_repeat"/>
</dbReference>
<dbReference type="EMBL" id="JAMPKM010000003">
    <property type="protein sequence ID" value="MEP0817060.1"/>
    <property type="molecule type" value="Genomic_DNA"/>
</dbReference>
<feature type="transmembrane region" description="Helical" evidence="3">
    <location>
        <begin position="234"/>
        <end position="256"/>
    </location>
</feature>
<accession>A0ABV0J5K2</accession>
<dbReference type="Gene3D" id="2.160.20.80">
    <property type="entry name" value="E3 ubiquitin-protein ligase SopA"/>
    <property type="match status" value="1"/>
</dbReference>